<keyword evidence="3" id="KW-1185">Reference proteome</keyword>
<sequence length="216" mass="24310">MGLSFDQSLPEGRTNHATVILALYSFAPKNTKKILELGSGSGAVSIFLAYKYGCEVIGIEKSEALVKLAEKNAHMNGLDRQVRFLNCSVEDADRFLVPGTFDMVVSNPPHFLHGGRISPVASRNSWRRLEKKQAEGFIKTARKMLKNKGIFYFLLHPRDLIRWINILEIEGFGIHRLMPIYGNTKKQARLTLVSGRKNSSSELIIEPPLVLNEEEE</sequence>
<name>A0A0G2ZF87_9BACT</name>
<evidence type="ECO:0000259" key="1">
    <source>
        <dbReference type="Pfam" id="PF13847"/>
    </source>
</evidence>
<dbReference type="KEGG" id="kpf:IX53_02450"/>
<dbReference type="InterPro" id="IPR050210">
    <property type="entry name" value="tRNA_Adenine-N(6)_MTase"/>
</dbReference>
<proteinExistence type="predicted"/>
<dbReference type="InterPro" id="IPR029063">
    <property type="entry name" value="SAM-dependent_MTases_sf"/>
</dbReference>
<dbReference type="EMBL" id="CP011232">
    <property type="protein sequence ID" value="AKI98214.1"/>
    <property type="molecule type" value="Genomic_DNA"/>
</dbReference>
<dbReference type="Gene3D" id="3.40.50.150">
    <property type="entry name" value="Vaccinia Virus protein VP39"/>
    <property type="match status" value="1"/>
</dbReference>
<dbReference type="PATRIC" id="fig|1330330.3.peg.499"/>
<dbReference type="PANTHER" id="PTHR47739">
    <property type="entry name" value="TRNA1(VAL) (ADENINE(37)-N6)-METHYLTRANSFERASE"/>
    <property type="match status" value="1"/>
</dbReference>
<dbReference type="SUPFAM" id="SSF53335">
    <property type="entry name" value="S-adenosyl-L-methionine-dependent methyltransferases"/>
    <property type="match status" value="1"/>
</dbReference>
<reference evidence="2 3" key="1">
    <citation type="submission" date="2015-04" db="EMBL/GenBank/DDBJ databases">
        <title>Complete Genome Sequence of Kosmotoga pacifica SLHLJ1.</title>
        <authorList>
            <person name="Jiang L.J."/>
            <person name="Shao Z.Z."/>
            <person name="Jebbar M."/>
        </authorList>
    </citation>
    <scope>NUCLEOTIDE SEQUENCE [LARGE SCALE GENOMIC DNA]</scope>
    <source>
        <strain evidence="2 3">SLHLJ1</strain>
    </source>
</reference>
<accession>A0A0G2ZF87</accession>
<dbReference type="InterPro" id="IPR025714">
    <property type="entry name" value="Methyltranfer_dom"/>
</dbReference>
<dbReference type="Proteomes" id="UP000035159">
    <property type="component" value="Chromosome"/>
</dbReference>
<protein>
    <recommendedName>
        <fullName evidence="1">Methyltransferase domain-containing protein</fullName>
    </recommendedName>
</protein>
<organism evidence="2 3">
    <name type="scientific">Kosmotoga pacifica</name>
    <dbReference type="NCBI Taxonomy" id="1330330"/>
    <lineage>
        <taxon>Bacteria</taxon>
        <taxon>Thermotogati</taxon>
        <taxon>Thermotogota</taxon>
        <taxon>Thermotogae</taxon>
        <taxon>Kosmotogales</taxon>
        <taxon>Kosmotogaceae</taxon>
        <taxon>Kosmotoga</taxon>
    </lineage>
</organism>
<evidence type="ECO:0000313" key="2">
    <source>
        <dbReference type="EMBL" id="AKI98214.1"/>
    </source>
</evidence>
<gene>
    <name evidence="2" type="ORF">IX53_02450</name>
</gene>
<dbReference type="PANTHER" id="PTHR47739:SF1">
    <property type="entry name" value="TRNA1(VAL) (ADENINE(37)-N6)-METHYLTRANSFERASE"/>
    <property type="match status" value="1"/>
</dbReference>
<feature type="domain" description="Methyltransferase" evidence="1">
    <location>
        <begin position="30"/>
        <end position="153"/>
    </location>
</feature>
<dbReference type="Pfam" id="PF13847">
    <property type="entry name" value="Methyltransf_31"/>
    <property type="match status" value="1"/>
</dbReference>
<dbReference type="AlphaFoldDB" id="A0A0G2ZF87"/>
<dbReference type="CDD" id="cd02440">
    <property type="entry name" value="AdoMet_MTases"/>
    <property type="match status" value="1"/>
</dbReference>
<evidence type="ECO:0000313" key="3">
    <source>
        <dbReference type="Proteomes" id="UP000035159"/>
    </source>
</evidence>
<dbReference type="STRING" id="1330330.IX53_02450"/>